<sequence length="112" mass="12122">MSRARWLPLLLVAACPFLVGSWSLNFPTPGSYVPQNNASGTGNADVNVDFRYRILKQNGQLNGQVVSSTGTGAWYEYISGPLALGAYQKAQLVEHSSGDVMAEAYPVEVRDN</sequence>
<dbReference type="EMBL" id="DSOK01000178">
    <property type="protein sequence ID" value="HEN15040.1"/>
    <property type="molecule type" value="Genomic_DNA"/>
</dbReference>
<comment type="caution">
    <text evidence="1">The sequence shown here is derived from an EMBL/GenBank/DDBJ whole genome shotgun (WGS) entry which is preliminary data.</text>
</comment>
<reference evidence="1" key="1">
    <citation type="journal article" date="2020" name="mSystems">
        <title>Genome- and Community-Level Interaction Insights into Carbon Utilization and Element Cycling Functions of Hydrothermarchaeota in Hydrothermal Sediment.</title>
        <authorList>
            <person name="Zhou Z."/>
            <person name="Liu Y."/>
            <person name="Xu W."/>
            <person name="Pan J."/>
            <person name="Luo Z.H."/>
            <person name="Li M."/>
        </authorList>
    </citation>
    <scope>NUCLEOTIDE SEQUENCE [LARGE SCALE GENOMIC DNA]</scope>
    <source>
        <strain evidence="1">SpSt-339</strain>
    </source>
</reference>
<name>A0A7C2JZ06_9PLAN</name>
<protein>
    <submittedName>
        <fullName evidence="1">Uncharacterized protein</fullName>
    </submittedName>
</protein>
<evidence type="ECO:0000313" key="1">
    <source>
        <dbReference type="EMBL" id="HEN15040.1"/>
    </source>
</evidence>
<proteinExistence type="predicted"/>
<accession>A0A7C2JZ06</accession>
<organism evidence="1">
    <name type="scientific">Schlesneria paludicola</name>
    <dbReference type="NCBI Taxonomy" id="360056"/>
    <lineage>
        <taxon>Bacteria</taxon>
        <taxon>Pseudomonadati</taxon>
        <taxon>Planctomycetota</taxon>
        <taxon>Planctomycetia</taxon>
        <taxon>Planctomycetales</taxon>
        <taxon>Planctomycetaceae</taxon>
        <taxon>Schlesneria</taxon>
    </lineage>
</organism>
<gene>
    <name evidence="1" type="ORF">ENQ76_06175</name>
</gene>
<dbReference type="AlphaFoldDB" id="A0A7C2JZ06"/>